<organism evidence="9 10">
    <name type="scientific">Domibacillus aminovorans</name>
    <dbReference type="NCBI Taxonomy" id="29332"/>
    <lineage>
        <taxon>Bacteria</taxon>
        <taxon>Bacillati</taxon>
        <taxon>Bacillota</taxon>
        <taxon>Bacilli</taxon>
        <taxon>Bacillales</taxon>
        <taxon>Bacillaceae</taxon>
        <taxon>Domibacillus</taxon>
    </lineage>
</organism>
<proteinExistence type="inferred from homology"/>
<evidence type="ECO:0000259" key="7">
    <source>
        <dbReference type="PROSITE" id="PS51272"/>
    </source>
</evidence>
<feature type="domain" description="SLH" evidence="7">
    <location>
        <begin position="223"/>
        <end position="281"/>
    </location>
</feature>
<dbReference type="GO" id="GO:0006508">
    <property type="term" value="P:proteolysis"/>
    <property type="evidence" value="ECO:0007669"/>
    <property type="project" value="UniProtKB-KW"/>
</dbReference>
<dbReference type="Gene3D" id="3.90.1720.10">
    <property type="entry name" value="endopeptidase domain like (from Nostoc punctiforme)"/>
    <property type="match status" value="1"/>
</dbReference>
<feature type="domain" description="NlpC/P60" evidence="8">
    <location>
        <begin position="31"/>
        <end position="154"/>
    </location>
</feature>
<feature type="domain" description="SLH" evidence="7">
    <location>
        <begin position="282"/>
        <end position="337"/>
    </location>
</feature>
<dbReference type="Proteomes" id="UP000076935">
    <property type="component" value="Unassembled WGS sequence"/>
</dbReference>
<name>A0A177L7I1_9BACI</name>
<reference evidence="9 10" key="1">
    <citation type="submission" date="2016-01" db="EMBL/GenBank/DDBJ databases">
        <title>Investigation of taxonomic status of Bacillus aminovorans.</title>
        <authorList>
            <person name="Verma A."/>
            <person name="Pal Y."/>
            <person name="Krishnamurthi S."/>
        </authorList>
    </citation>
    <scope>NUCLEOTIDE SEQUENCE [LARGE SCALE GENOMIC DNA]</scope>
    <source>
        <strain evidence="9 10">DSM 1314</strain>
    </source>
</reference>
<evidence type="ECO:0000259" key="8">
    <source>
        <dbReference type="PROSITE" id="PS51935"/>
    </source>
</evidence>
<evidence type="ECO:0000313" key="9">
    <source>
        <dbReference type="EMBL" id="OAH60661.1"/>
    </source>
</evidence>
<dbReference type="Pfam" id="PF00877">
    <property type="entry name" value="NLPC_P60"/>
    <property type="match status" value="1"/>
</dbReference>
<feature type="chain" id="PRO_5039318781" description="Hydrolase Nlp/P60" evidence="6">
    <location>
        <begin position="27"/>
        <end position="337"/>
    </location>
</feature>
<accession>A0A177L7I1</accession>
<protein>
    <recommendedName>
        <fullName evidence="11">Hydrolase Nlp/P60</fullName>
    </recommendedName>
</protein>
<keyword evidence="10" id="KW-1185">Reference proteome</keyword>
<dbReference type="Pfam" id="PF00395">
    <property type="entry name" value="SLH"/>
    <property type="match status" value="2"/>
</dbReference>
<evidence type="ECO:0008006" key="11">
    <source>
        <dbReference type="Google" id="ProtNLM"/>
    </source>
</evidence>
<feature type="domain" description="SLH" evidence="7">
    <location>
        <begin position="159"/>
        <end position="222"/>
    </location>
</feature>
<evidence type="ECO:0000256" key="5">
    <source>
        <dbReference type="ARBA" id="ARBA00022807"/>
    </source>
</evidence>
<keyword evidence="3 6" id="KW-0732">Signal</keyword>
<evidence type="ECO:0000256" key="1">
    <source>
        <dbReference type="ARBA" id="ARBA00007074"/>
    </source>
</evidence>
<dbReference type="EMBL" id="LQWY01000034">
    <property type="protein sequence ID" value="OAH60661.1"/>
    <property type="molecule type" value="Genomic_DNA"/>
</dbReference>
<feature type="signal peptide" evidence="6">
    <location>
        <begin position="1"/>
        <end position="26"/>
    </location>
</feature>
<evidence type="ECO:0000256" key="2">
    <source>
        <dbReference type="ARBA" id="ARBA00022670"/>
    </source>
</evidence>
<evidence type="ECO:0000256" key="4">
    <source>
        <dbReference type="ARBA" id="ARBA00022801"/>
    </source>
</evidence>
<evidence type="ECO:0000313" key="10">
    <source>
        <dbReference type="Proteomes" id="UP000076935"/>
    </source>
</evidence>
<keyword evidence="5" id="KW-0788">Thiol protease</keyword>
<dbReference type="PROSITE" id="PS51272">
    <property type="entry name" value="SLH"/>
    <property type="match status" value="3"/>
</dbReference>
<dbReference type="PROSITE" id="PS51935">
    <property type="entry name" value="NLPC_P60"/>
    <property type="match status" value="1"/>
</dbReference>
<comment type="similarity">
    <text evidence="1">Belongs to the peptidase C40 family.</text>
</comment>
<dbReference type="PANTHER" id="PTHR47053:SF1">
    <property type="entry name" value="MUREIN DD-ENDOPEPTIDASE MEPH-RELATED"/>
    <property type="match status" value="1"/>
</dbReference>
<dbReference type="RefSeq" id="WP_094777171.1">
    <property type="nucleotide sequence ID" value="NZ_JBCNAN010000009.1"/>
</dbReference>
<dbReference type="InterPro" id="IPR051202">
    <property type="entry name" value="Peptidase_C40"/>
</dbReference>
<dbReference type="GO" id="GO:0008234">
    <property type="term" value="F:cysteine-type peptidase activity"/>
    <property type="evidence" value="ECO:0007669"/>
    <property type="project" value="UniProtKB-KW"/>
</dbReference>
<evidence type="ECO:0000256" key="6">
    <source>
        <dbReference type="SAM" id="SignalP"/>
    </source>
</evidence>
<comment type="caution">
    <text evidence="9">The sequence shown here is derived from an EMBL/GenBank/DDBJ whole genome shotgun (WGS) entry which is preliminary data.</text>
</comment>
<dbReference type="InterPro" id="IPR038765">
    <property type="entry name" value="Papain-like_cys_pep_sf"/>
</dbReference>
<evidence type="ECO:0000256" key="3">
    <source>
        <dbReference type="ARBA" id="ARBA00022729"/>
    </source>
</evidence>
<dbReference type="InterPro" id="IPR001119">
    <property type="entry name" value="SLH_dom"/>
</dbReference>
<dbReference type="SUPFAM" id="SSF54001">
    <property type="entry name" value="Cysteine proteinases"/>
    <property type="match status" value="1"/>
</dbReference>
<dbReference type="InterPro" id="IPR000064">
    <property type="entry name" value="NLP_P60_dom"/>
</dbReference>
<sequence>MKRVKRVLVTFLAAVMFMAISPAVSLKTEAASVAESIVQYGEKFMGVPYVWGGTSPSGFDCSGFTQYIYKNEANISIPRTTDQQYKIGTSVAKSDLQPGDLIFYANTYKKGISHVGVYAGNNMVLNATTSKGVDLVSMDNPYWGPKYAGAKRVIPEEEAPEWFTDVSKSDATYTAIKTLSDKDVITGFEDYTFRPDEKVTRGQAAAIMNRVLNLEPKVMSHFTDVPKSNRFAYDIAAIREAGIINGFEDKTFRPSEEMTRNEMASIIQRAFKLTISQTASANIAYTDISSSHWAYEGIVTMASIDKTGFFKGEKFYGTHLATREAFTIAIYNALNAK</sequence>
<keyword evidence="4" id="KW-0378">Hydrolase</keyword>
<keyword evidence="2" id="KW-0645">Protease</keyword>
<gene>
    <name evidence="9" type="ORF">AWH49_02620</name>
</gene>
<dbReference type="PANTHER" id="PTHR47053">
    <property type="entry name" value="MUREIN DD-ENDOPEPTIDASE MEPH-RELATED"/>
    <property type="match status" value="1"/>
</dbReference>
<dbReference type="AlphaFoldDB" id="A0A177L7I1"/>